<dbReference type="GO" id="GO:0016020">
    <property type="term" value="C:membrane"/>
    <property type="evidence" value="ECO:0007669"/>
    <property type="project" value="TreeGrafter"/>
</dbReference>
<feature type="region of interest" description="Disordered" evidence="2">
    <location>
        <begin position="1"/>
        <end position="27"/>
    </location>
</feature>
<evidence type="ECO:0000313" key="5">
    <source>
        <dbReference type="EMBL" id="ACQ80940.1"/>
    </source>
</evidence>
<evidence type="ECO:0000256" key="1">
    <source>
        <dbReference type="ARBA" id="ARBA00022801"/>
    </source>
</evidence>
<accession>C5BXQ7</accession>
<dbReference type="PANTHER" id="PTHR43798">
    <property type="entry name" value="MONOACYLGLYCEROL LIPASE"/>
    <property type="match status" value="1"/>
</dbReference>
<keyword evidence="1 5" id="KW-0378">Hydrolase</keyword>
<dbReference type="AlphaFoldDB" id="C5BXQ7"/>
<evidence type="ECO:0000259" key="4">
    <source>
        <dbReference type="Pfam" id="PF04101"/>
    </source>
</evidence>
<feature type="domain" description="AB hydrolase-1" evidence="3">
    <location>
        <begin position="65"/>
        <end position="297"/>
    </location>
</feature>
<evidence type="ECO:0000256" key="2">
    <source>
        <dbReference type="SAM" id="MobiDB-lite"/>
    </source>
</evidence>
<dbReference type="HOGENOM" id="CLU_023028_0_0_11"/>
<dbReference type="GO" id="GO:0016787">
    <property type="term" value="F:hydrolase activity"/>
    <property type="evidence" value="ECO:0007669"/>
    <property type="project" value="UniProtKB-KW"/>
</dbReference>
<evidence type="ECO:0000313" key="6">
    <source>
        <dbReference type="Proteomes" id="UP000007962"/>
    </source>
</evidence>
<dbReference type="SUPFAM" id="SSF53756">
    <property type="entry name" value="UDP-Glycosyltransferase/glycogen phosphorylase"/>
    <property type="match status" value="1"/>
</dbReference>
<dbReference type="OrthoDB" id="3294840at2"/>
<proteinExistence type="predicted"/>
<gene>
    <name evidence="5" type="ordered locus">Bcav_2695</name>
</gene>
<dbReference type="InterPro" id="IPR029058">
    <property type="entry name" value="AB_hydrolase_fold"/>
</dbReference>
<reference evidence="5 6" key="1">
    <citation type="journal article" date="2009" name="Stand. Genomic Sci.">
        <title>Complete genome sequence of Beutenbergia cavernae type strain (HKI 0122).</title>
        <authorList>
            <person name="Land M."/>
            <person name="Pukall R."/>
            <person name="Abt B."/>
            <person name="Goker M."/>
            <person name="Rohde M."/>
            <person name="Glavina Del Rio T."/>
            <person name="Tice H."/>
            <person name="Copeland A."/>
            <person name="Cheng J.F."/>
            <person name="Lucas S."/>
            <person name="Chen F."/>
            <person name="Nolan M."/>
            <person name="Bruce D."/>
            <person name="Goodwin L."/>
            <person name="Pitluck S."/>
            <person name="Ivanova N."/>
            <person name="Mavromatis K."/>
            <person name="Ovchinnikova G."/>
            <person name="Pati A."/>
            <person name="Chen A."/>
            <person name="Palaniappan K."/>
            <person name="Hauser L."/>
            <person name="Chang Y.J."/>
            <person name="Jefferies C.C."/>
            <person name="Saunders E."/>
            <person name="Brettin T."/>
            <person name="Detter J.C."/>
            <person name="Han C."/>
            <person name="Chain P."/>
            <person name="Bristow J."/>
            <person name="Eisen J.A."/>
            <person name="Markowitz V."/>
            <person name="Hugenholtz P."/>
            <person name="Kyrpides N.C."/>
            <person name="Klenk H.P."/>
            <person name="Lapidus A."/>
        </authorList>
    </citation>
    <scope>NUCLEOTIDE SEQUENCE [LARGE SCALE GENOMIC DNA]</scope>
    <source>
        <strain evidence="6">ATCC BAA-8 / DSM 12333 / NBRC 16432</strain>
    </source>
</reference>
<dbReference type="SUPFAM" id="SSF53474">
    <property type="entry name" value="alpha/beta-Hydrolases"/>
    <property type="match status" value="1"/>
</dbReference>
<dbReference type="Proteomes" id="UP000007962">
    <property type="component" value="Chromosome"/>
</dbReference>
<dbReference type="EMBL" id="CP001618">
    <property type="protein sequence ID" value="ACQ80940.1"/>
    <property type="molecule type" value="Genomic_DNA"/>
</dbReference>
<dbReference type="Pfam" id="PF04101">
    <property type="entry name" value="Glyco_tran_28_C"/>
    <property type="match status" value="1"/>
</dbReference>
<dbReference type="Gene3D" id="3.40.50.1820">
    <property type="entry name" value="alpha/beta hydrolase"/>
    <property type="match status" value="1"/>
</dbReference>
<dbReference type="Pfam" id="PF00561">
    <property type="entry name" value="Abhydrolase_1"/>
    <property type="match status" value="1"/>
</dbReference>
<dbReference type="Gene3D" id="3.40.50.2000">
    <property type="entry name" value="Glycogen Phosphorylase B"/>
    <property type="match status" value="1"/>
</dbReference>
<dbReference type="RefSeq" id="WP_015883180.1">
    <property type="nucleotide sequence ID" value="NC_012669.1"/>
</dbReference>
<sequence length="729" mass="80534">MSATESETPPARLGDARDPASRARLPDAAGVVERDGVALAWESYGQPGAQTLLLLPTWSIVPSRIWKAQVPYLARHFRVVTFDGRGSGASGRPEGAAAYTNAEYAADAVAVMDAAGIERAALVGLSCGVAWAVHVAAENPGRVQGIVAIAPSCGFDVPRSHRDTYAWDARYSHHDGWAMYNRYFWTEGDDDDYDTFLRFFFGEMFSEPHSTKQIEDAVAWGHEISPATLADTTAGRLGCDGAVCDLIEPLCEQVRCPVLVVHGTDDRVRGIQYGERLAELTGGTIVRVEGGGHGPNLRDPVLVNHEIRRFAESLAPTSAPRRWTRGRNRRARALYISSPIGLGHARRDLAVARELRALHPELEIDWLAQEPVTRVLDAAGERVHPASAHLASESGHIEHESGEHDLHAFAAIRRMDEILVSNFMTFDEVTETENYDLVIGDEAWDVDYFLHENPELKRSAYAWFTDFVGWLPMPDGGAHESALTADYNAEMIEHRARYRRLRDASIFVGSADDVVPDRFGPDLPEIRGWVQDNFSFAGYVTGFDPGELGEREEIRERLGYRPDEQVCVVTVGGSGVGGDLLRRVLDAVPVARRLAPGLRFEIVTGPRIDPRTLPRRRGVRLHGYRGDLTALLAASDVAVVQGGLTTCMELTALRRPFLYVPLEHHFEQNFHVRHRLERYRAGTHLPYAAATDADGLAEALVKELGRDIDYRPVETDGAARSARLLADLL</sequence>
<organism evidence="5 6">
    <name type="scientific">Beutenbergia cavernae (strain ATCC BAA-8 / DSM 12333 / CCUG 43141 / JCM 11478 / NBRC 16432 / NCIMB 13614 / HKI 0122)</name>
    <dbReference type="NCBI Taxonomy" id="471853"/>
    <lineage>
        <taxon>Bacteria</taxon>
        <taxon>Bacillati</taxon>
        <taxon>Actinomycetota</taxon>
        <taxon>Actinomycetes</taxon>
        <taxon>Micrococcales</taxon>
        <taxon>Beutenbergiaceae</taxon>
        <taxon>Beutenbergia</taxon>
    </lineage>
</organism>
<dbReference type="InterPro" id="IPR050266">
    <property type="entry name" value="AB_hydrolase_sf"/>
</dbReference>
<name>C5BXQ7_BEUC1</name>
<keyword evidence="6" id="KW-1185">Reference proteome</keyword>
<dbReference type="eggNOG" id="COG2267">
    <property type="taxonomic scope" value="Bacteria"/>
</dbReference>
<feature type="domain" description="Glycosyl transferase family 28 C-terminal" evidence="4">
    <location>
        <begin position="568"/>
        <end position="702"/>
    </location>
</feature>
<dbReference type="InterPro" id="IPR000073">
    <property type="entry name" value="AB_hydrolase_1"/>
</dbReference>
<dbReference type="KEGG" id="bcv:Bcav_2695"/>
<dbReference type="GO" id="GO:0016758">
    <property type="term" value="F:hexosyltransferase activity"/>
    <property type="evidence" value="ECO:0007669"/>
    <property type="project" value="InterPro"/>
</dbReference>
<dbReference type="STRING" id="471853.Bcav_2695"/>
<dbReference type="eggNOG" id="COG4671">
    <property type="taxonomic scope" value="Bacteria"/>
</dbReference>
<feature type="compositionally biased region" description="Basic and acidic residues" evidence="2">
    <location>
        <begin position="14"/>
        <end position="25"/>
    </location>
</feature>
<evidence type="ECO:0000259" key="3">
    <source>
        <dbReference type="Pfam" id="PF00561"/>
    </source>
</evidence>
<dbReference type="InterPro" id="IPR007235">
    <property type="entry name" value="Glyco_trans_28_C"/>
</dbReference>
<protein>
    <submittedName>
        <fullName evidence="5">Alpha/beta hydrolase fold protein</fullName>
    </submittedName>
</protein>
<dbReference type="PANTHER" id="PTHR43798:SF31">
    <property type="entry name" value="AB HYDROLASE SUPERFAMILY PROTEIN YCLE"/>
    <property type="match status" value="1"/>
</dbReference>